<sequence>MDVERTIKLWAAIRPQRSPAINGGVQPANTGQATTTTCSRRYISPYRLLNQAIPTIHS</sequence>
<accession>A0AAD5MV65</accession>
<proteinExistence type="predicted"/>
<comment type="caution">
    <text evidence="1">The sequence shown here is derived from an EMBL/GenBank/DDBJ whole genome shotgun (WGS) entry which is preliminary data.</text>
</comment>
<evidence type="ECO:0000313" key="2">
    <source>
        <dbReference type="Proteomes" id="UP001196413"/>
    </source>
</evidence>
<name>A0AAD5MV65_PARTN</name>
<keyword evidence="2" id="KW-1185">Reference proteome</keyword>
<dbReference type="Proteomes" id="UP001196413">
    <property type="component" value="Unassembled WGS sequence"/>
</dbReference>
<protein>
    <submittedName>
        <fullName evidence="1">Uncharacterized protein</fullName>
    </submittedName>
</protein>
<evidence type="ECO:0000313" key="1">
    <source>
        <dbReference type="EMBL" id="KAJ1351194.1"/>
    </source>
</evidence>
<reference evidence="1" key="1">
    <citation type="submission" date="2021-06" db="EMBL/GenBank/DDBJ databases">
        <title>Parelaphostrongylus tenuis whole genome reference sequence.</title>
        <authorList>
            <person name="Garwood T.J."/>
            <person name="Larsen P.A."/>
            <person name="Fountain-Jones N.M."/>
            <person name="Garbe J.R."/>
            <person name="Macchietto M.G."/>
            <person name="Kania S.A."/>
            <person name="Gerhold R.W."/>
            <person name="Richards J.E."/>
            <person name="Wolf T.M."/>
        </authorList>
    </citation>
    <scope>NUCLEOTIDE SEQUENCE</scope>
    <source>
        <strain evidence="1">MNPRO001-30</strain>
        <tissue evidence="1">Meninges</tissue>
    </source>
</reference>
<dbReference type="AlphaFoldDB" id="A0AAD5MV65"/>
<organism evidence="1 2">
    <name type="scientific">Parelaphostrongylus tenuis</name>
    <name type="common">Meningeal worm</name>
    <dbReference type="NCBI Taxonomy" id="148309"/>
    <lineage>
        <taxon>Eukaryota</taxon>
        <taxon>Metazoa</taxon>
        <taxon>Ecdysozoa</taxon>
        <taxon>Nematoda</taxon>
        <taxon>Chromadorea</taxon>
        <taxon>Rhabditida</taxon>
        <taxon>Rhabditina</taxon>
        <taxon>Rhabditomorpha</taxon>
        <taxon>Strongyloidea</taxon>
        <taxon>Metastrongylidae</taxon>
        <taxon>Parelaphostrongylus</taxon>
    </lineage>
</organism>
<dbReference type="EMBL" id="JAHQIW010001023">
    <property type="protein sequence ID" value="KAJ1351194.1"/>
    <property type="molecule type" value="Genomic_DNA"/>
</dbReference>
<gene>
    <name evidence="1" type="ORF">KIN20_007164</name>
</gene>